<dbReference type="Proteomes" id="UP000886595">
    <property type="component" value="Unassembled WGS sequence"/>
</dbReference>
<sequence>MPPFITDMEGKTFNFQVRVRSYNFTTTHQTFTVSHIINEIGRVPAPDYDDNGGDYDDTPDGNPGRGRLASGKGDCEASKSAGKKPVGNAH</sequence>
<keyword evidence="3" id="KW-1185">Reference proteome</keyword>
<evidence type="ECO:0000313" key="2">
    <source>
        <dbReference type="EMBL" id="KAG2314665.1"/>
    </source>
</evidence>
<evidence type="ECO:0000313" key="3">
    <source>
        <dbReference type="Proteomes" id="UP000886595"/>
    </source>
</evidence>
<reference evidence="2 3" key="1">
    <citation type="submission" date="2020-02" db="EMBL/GenBank/DDBJ databases">
        <authorList>
            <person name="Ma Q."/>
            <person name="Huang Y."/>
            <person name="Song X."/>
            <person name="Pei D."/>
        </authorList>
    </citation>
    <scope>NUCLEOTIDE SEQUENCE [LARGE SCALE GENOMIC DNA]</scope>
    <source>
        <strain evidence="2">Sxm20200214</strain>
        <tissue evidence="2">Leaf</tissue>
    </source>
</reference>
<dbReference type="OrthoDB" id="1110790at2759"/>
<evidence type="ECO:0000256" key="1">
    <source>
        <dbReference type="SAM" id="MobiDB-lite"/>
    </source>
</evidence>
<feature type="region of interest" description="Disordered" evidence="1">
    <location>
        <begin position="44"/>
        <end position="90"/>
    </location>
</feature>
<protein>
    <submittedName>
        <fullName evidence="2">Uncharacterized protein</fullName>
    </submittedName>
</protein>
<dbReference type="AlphaFoldDB" id="A0A8X8AWP8"/>
<organism evidence="2 3">
    <name type="scientific">Brassica carinata</name>
    <name type="common">Ethiopian mustard</name>
    <name type="synonym">Abyssinian cabbage</name>
    <dbReference type="NCBI Taxonomy" id="52824"/>
    <lineage>
        <taxon>Eukaryota</taxon>
        <taxon>Viridiplantae</taxon>
        <taxon>Streptophyta</taxon>
        <taxon>Embryophyta</taxon>
        <taxon>Tracheophyta</taxon>
        <taxon>Spermatophyta</taxon>
        <taxon>Magnoliopsida</taxon>
        <taxon>eudicotyledons</taxon>
        <taxon>Gunneridae</taxon>
        <taxon>Pentapetalae</taxon>
        <taxon>rosids</taxon>
        <taxon>malvids</taxon>
        <taxon>Brassicales</taxon>
        <taxon>Brassicaceae</taxon>
        <taxon>Brassiceae</taxon>
        <taxon>Brassica</taxon>
    </lineage>
</organism>
<feature type="compositionally biased region" description="Acidic residues" evidence="1">
    <location>
        <begin position="47"/>
        <end position="59"/>
    </location>
</feature>
<comment type="caution">
    <text evidence="2">The sequence shown here is derived from an EMBL/GenBank/DDBJ whole genome shotgun (WGS) entry which is preliminary data.</text>
</comment>
<proteinExistence type="predicted"/>
<accession>A0A8X8AWP8</accession>
<gene>
    <name evidence="2" type="ORF">Bca52824_017787</name>
</gene>
<name>A0A8X8AWP8_BRACI</name>
<dbReference type="EMBL" id="JAAMPC010000004">
    <property type="protein sequence ID" value="KAG2314665.1"/>
    <property type="molecule type" value="Genomic_DNA"/>
</dbReference>